<comment type="caution">
    <text evidence="2">The sequence shown here is derived from an EMBL/GenBank/DDBJ whole genome shotgun (WGS) entry which is preliminary data.</text>
</comment>
<dbReference type="EMBL" id="JBHMFI010000001">
    <property type="protein sequence ID" value="MFB9072952.1"/>
    <property type="molecule type" value="Genomic_DNA"/>
</dbReference>
<dbReference type="Proteomes" id="UP001589575">
    <property type="component" value="Unassembled WGS sequence"/>
</dbReference>
<reference evidence="2 3" key="1">
    <citation type="submission" date="2024-09" db="EMBL/GenBank/DDBJ databases">
        <authorList>
            <person name="Sun Q."/>
            <person name="Mori K."/>
        </authorList>
    </citation>
    <scope>NUCLEOTIDE SEQUENCE [LARGE SCALE GENOMIC DNA]</scope>
    <source>
        <strain evidence="2 3">CCM 7609</strain>
    </source>
</reference>
<feature type="compositionally biased region" description="Low complexity" evidence="1">
    <location>
        <begin position="44"/>
        <end position="66"/>
    </location>
</feature>
<organism evidence="2 3">
    <name type="scientific">Citricoccus parietis</name>
    <dbReference type="NCBI Taxonomy" id="592307"/>
    <lineage>
        <taxon>Bacteria</taxon>
        <taxon>Bacillati</taxon>
        <taxon>Actinomycetota</taxon>
        <taxon>Actinomycetes</taxon>
        <taxon>Micrococcales</taxon>
        <taxon>Micrococcaceae</taxon>
        <taxon>Citricoccus</taxon>
    </lineage>
</organism>
<feature type="compositionally biased region" description="Low complexity" evidence="1">
    <location>
        <begin position="1"/>
        <end position="19"/>
    </location>
</feature>
<gene>
    <name evidence="2" type="ORF">ACFFX0_17780</name>
</gene>
<accession>A0ABV5G1Y9</accession>
<sequence>MVAPSSAGSSRAAAPPRAPRATESDLCRPAAAGSPRDRPRIPTASAASSNQSASNPVPSSSRAPLSITLMTRRATMRMLRTARSDISTVWAVSSSSGRARRLVGEKVASSRAFLTSLRRFSTAVCVPRQATRPIHAVRDSWERSASEQSRRARVRVP</sequence>
<feature type="region of interest" description="Disordered" evidence="1">
    <location>
        <begin position="1"/>
        <end position="66"/>
    </location>
</feature>
<keyword evidence="3" id="KW-1185">Reference proteome</keyword>
<feature type="region of interest" description="Disordered" evidence="1">
    <location>
        <begin position="138"/>
        <end position="157"/>
    </location>
</feature>
<name>A0ABV5G1Y9_9MICC</name>
<proteinExistence type="predicted"/>
<evidence type="ECO:0000256" key="1">
    <source>
        <dbReference type="SAM" id="MobiDB-lite"/>
    </source>
</evidence>
<evidence type="ECO:0000313" key="3">
    <source>
        <dbReference type="Proteomes" id="UP001589575"/>
    </source>
</evidence>
<protein>
    <submittedName>
        <fullName evidence="2">Uncharacterized protein</fullName>
    </submittedName>
</protein>
<evidence type="ECO:0000313" key="2">
    <source>
        <dbReference type="EMBL" id="MFB9072952.1"/>
    </source>
</evidence>
<feature type="compositionally biased region" description="Basic and acidic residues" evidence="1">
    <location>
        <begin position="138"/>
        <end position="150"/>
    </location>
</feature>